<dbReference type="AlphaFoldDB" id="A0A1J1JKI6"/>
<name>A0A1J1JKI6_PLAAG</name>
<gene>
    <name evidence="1" type="ORF">PLAM_3988</name>
</gene>
<dbReference type="RefSeq" id="WP_235751985.1">
    <property type="nucleotide sequence ID" value="NZ_LR882950.1"/>
</dbReference>
<organism evidence="1">
    <name type="scientific">Planktothrix agardhii</name>
    <name type="common">Oscillatoria agardhii</name>
    <dbReference type="NCBI Taxonomy" id="1160"/>
    <lineage>
        <taxon>Bacteria</taxon>
        <taxon>Bacillati</taxon>
        <taxon>Cyanobacteriota</taxon>
        <taxon>Cyanophyceae</taxon>
        <taxon>Oscillatoriophycideae</taxon>
        <taxon>Oscillatoriales</taxon>
        <taxon>Microcoleaceae</taxon>
        <taxon>Planktothrix</taxon>
    </lineage>
</organism>
<protein>
    <submittedName>
        <fullName evidence="1">Uncharacterized protein</fullName>
    </submittedName>
</protein>
<reference evidence="1" key="1">
    <citation type="submission" date="2015-09" db="EMBL/GenBank/DDBJ databases">
        <authorList>
            <person name="Jackson K.R."/>
            <person name="Lunt B.L."/>
            <person name="Fisher J.N.B."/>
            <person name="Gardner A.V."/>
            <person name="Bailey M.E."/>
            <person name="Deus L.M."/>
            <person name="Earl A.S."/>
            <person name="Gibby P.D."/>
            <person name="Hartmann K.A."/>
            <person name="Liu J.E."/>
            <person name="Manci A.M."/>
            <person name="Nielsen D.A."/>
            <person name="Solomon M.B."/>
            <person name="Breakwell D.P."/>
            <person name="Burnett S.H."/>
            <person name="Grose J.H."/>
        </authorList>
    </citation>
    <scope>NUCLEOTIDE SEQUENCE</scope>
    <source>
        <strain evidence="1">7805</strain>
    </source>
</reference>
<dbReference type="EMBL" id="LO018304">
    <property type="protein sequence ID" value="CUM61954.1"/>
    <property type="molecule type" value="Genomic_DNA"/>
</dbReference>
<accession>A0A1J1JKI6</accession>
<sequence>MESVIKLSALNTSSIEIRLIEGRDEAYILANEHYFSLVTGTKIDISSALQKGVNLLNFMIKTYSLIERIRRGLFGQDWCGRFELYIDGKLRGTYNQNGGVFLGSREYTVAKIELNIEINVNEPPPPEKDSKNNNSGSTKQQLLSIIYSLQKIPGMTPTNFECLKYSTPYIILENNIKINIWKNLAKVDHVFLIDPAGNCLFAGYVGWVHRKKFYRALQQIRNDFSGV</sequence>
<proteinExistence type="predicted"/>
<evidence type="ECO:0000313" key="1">
    <source>
        <dbReference type="EMBL" id="CUM61954.1"/>
    </source>
</evidence>